<dbReference type="NCBIfam" id="NF011470">
    <property type="entry name" value="PRK14887.1"/>
    <property type="match status" value="1"/>
</dbReference>
<dbReference type="EMBL" id="DQVW01000060">
    <property type="protein sequence ID" value="HIQ32527.1"/>
    <property type="molecule type" value="Genomic_DNA"/>
</dbReference>
<gene>
    <name evidence="2" type="ORF">EYH55_03485</name>
</gene>
<dbReference type="Proteomes" id="UP000623215">
    <property type="component" value="Unassembled WGS sequence"/>
</dbReference>
<dbReference type="InterPro" id="IPR015419">
    <property type="entry name" value="CTAG/Pcc1"/>
</dbReference>
<name>A0A833EDC5_9EURY</name>
<comment type="similarity">
    <text evidence="1">Belongs to the CTAG/PCC1 family.</text>
</comment>
<evidence type="ECO:0000313" key="3">
    <source>
        <dbReference type="Proteomes" id="UP000623215"/>
    </source>
</evidence>
<protein>
    <submittedName>
        <fullName evidence="2">KEOPS complex Pcc1-like subunit</fullName>
    </submittedName>
</protein>
<dbReference type="Pfam" id="PF09341">
    <property type="entry name" value="Pcc1"/>
    <property type="match status" value="1"/>
</dbReference>
<comment type="caution">
    <text evidence="2">The sequence shown here is derived from an EMBL/GenBank/DDBJ whole genome shotgun (WGS) entry which is preliminary data.</text>
</comment>
<evidence type="ECO:0000256" key="1">
    <source>
        <dbReference type="ARBA" id="ARBA00007073"/>
    </source>
</evidence>
<dbReference type="AlphaFoldDB" id="A0A833EDC5"/>
<proteinExistence type="inferred from homology"/>
<evidence type="ECO:0000313" key="2">
    <source>
        <dbReference type="EMBL" id="HIQ32527.1"/>
    </source>
</evidence>
<accession>A0A833EDC5</accession>
<dbReference type="Gene3D" id="3.30.310.50">
    <property type="entry name" value="Alpha-D-phosphohexomutase, C-terminal domain"/>
    <property type="match status" value="1"/>
</dbReference>
<reference evidence="2" key="1">
    <citation type="journal article" date="2020" name="ISME J.">
        <title>Gammaproteobacteria mediating utilization of methyl-, sulfur- and petroleum organic compounds in deep ocean hydrothermal plumes.</title>
        <authorList>
            <person name="Zhou Z."/>
            <person name="Liu Y."/>
            <person name="Pan J."/>
            <person name="Cron B.R."/>
            <person name="Toner B.M."/>
            <person name="Anantharaman K."/>
            <person name="Breier J.A."/>
            <person name="Dick G.J."/>
            <person name="Li M."/>
        </authorList>
    </citation>
    <scope>NUCLEOTIDE SEQUENCE</scope>
    <source>
        <strain evidence="2">SZUA-1534</strain>
    </source>
</reference>
<sequence length="83" mass="9833">MENLSFSLEIEFDSQEEAEIIYKSILLEHLDTQIKSRSRMEVRGRTLKVETYARDLSILKASLYSYLRWIKVSESIYKIIGKE</sequence>
<organism evidence="2 3">
    <name type="scientific">Methanothermococcus okinawensis</name>
    <dbReference type="NCBI Taxonomy" id="155863"/>
    <lineage>
        <taxon>Archaea</taxon>
        <taxon>Methanobacteriati</taxon>
        <taxon>Methanobacteriota</taxon>
        <taxon>Methanomada group</taxon>
        <taxon>Methanococci</taxon>
        <taxon>Methanococcales</taxon>
        <taxon>Methanococcaceae</taxon>
        <taxon>Methanothermococcus</taxon>
    </lineage>
</organism>